<protein>
    <submittedName>
        <fullName evidence="2">Uncharacterized protein</fullName>
    </submittedName>
</protein>
<reference evidence="2" key="1">
    <citation type="journal article" date="2014" name="Front. Microbiol.">
        <title>High frequency of phylogenetically diverse reductive dehalogenase-homologous genes in deep subseafloor sedimentary metagenomes.</title>
        <authorList>
            <person name="Kawai M."/>
            <person name="Futagami T."/>
            <person name="Toyoda A."/>
            <person name="Takaki Y."/>
            <person name="Nishi S."/>
            <person name="Hori S."/>
            <person name="Arai W."/>
            <person name="Tsubouchi T."/>
            <person name="Morono Y."/>
            <person name="Uchiyama I."/>
            <person name="Ito T."/>
            <person name="Fujiyama A."/>
            <person name="Inagaki F."/>
            <person name="Takami H."/>
        </authorList>
    </citation>
    <scope>NUCLEOTIDE SEQUENCE</scope>
    <source>
        <strain evidence="2">Expedition CK06-06</strain>
    </source>
</reference>
<gene>
    <name evidence="2" type="ORF">S01H1_29008</name>
</gene>
<feature type="transmembrane region" description="Helical" evidence="1">
    <location>
        <begin position="35"/>
        <end position="60"/>
    </location>
</feature>
<comment type="caution">
    <text evidence="2">The sequence shown here is derived from an EMBL/GenBank/DDBJ whole genome shotgun (WGS) entry which is preliminary data.</text>
</comment>
<accession>X0UFH3</accession>
<keyword evidence="1" id="KW-0472">Membrane</keyword>
<proteinExistence type="predicted"/>
<keyword evidence="1" id="KW-1133">Transmembrane helix</keyword>
<organism evidence="2">
    <name type="scientific">marine sediment metagenome</name>
    <dbReference type="NCBI Taxonomy" id="412755"/>
    <lineage>
        <taxon>unclassified sequences</taxon>
        <taxon>metagenomes</taxon>
        <taxon>ecological metagenomes</taxon>
    </lineage>
</organism>
<dbReference type="EMBL" id="BARS01017762">
    <property type="protein sequence ID" value="GAF87270.1"/>
    <property type="molecule type" value="Genomic_DNA"/>
</dbReference>
<name>X0UFH3_9ZZZZ</name>
<dbReference type="AlphaFoldDB" id="X0UFH3"/>
<evidence type="ECO:0000256" key="1">
    <source>
        <dbReference type="SAM" id="Phobius"/>
    </source>
</evidence>
<evidence type="ECO:0000313" key="2">
    <source>
        <dbReference type="EMBL" id="GAF87270.1"/>
    </source>
</evidence>
<keyword evidence="1" id="KW-0812">Transmembrane</keyword>
<sequence>RRAETCGQEGCHRGADANFAAEFAHRILSREVEPVAYWIGVAYRWLIYIVIGAMSVYVFLDVSRNLIERSARR</sequence>
<feature type="non-terminal residue" evidence="2">
    <location>
        <position position="1"/>
    </location>
</feature>